<protein>
    <recommendedName>
        <fullName evidence="3">Nudix hydrolase domain-containing protein</fullName>
    </recommendedName>
</protein>
<evidence type="ECO:0000259" key="3">
    <source>
        <dbReference type="PROSITE" id="PS51462"/>
    </source>
</evidence>
<dbReference type="AlphaFoldDB" id="A0A2H0N5N4"/>
<dbReference type="PROSITE" id="PS51462">
    <property type="entry name" value="NUDIX"/>
    <property type="match status" value="1"/>
</dbReference>
<dbReference type="InterPro" id="IPR000086">
    <property type="entry name" value="NUDIX_hydrolase_dom"/>
</dbReference>
<dbReference type="GO" id="GO:0016787">
    <property type="term" value="F:hydrolase activity"/>
    <property type="evidence" value="ECO:0007669"/>
    <property type="project" value="UniProtKB-KW"/>
</dbReference>
<evidence type="ECO:0000256" key="1">
    <source>
        <dbReference type="ARBA" id="ARBA00001946"/>
    </source>
</evidence>
<evidence type="ECO:0000313" key="4">
    <source>
        <dbReference type="EMBL" id="PIR03425.1"/>
    </source>
</evidence>
<dbReference type="InterPro" id="IPR015797">
    <property type="entry name" value="NUDIX_hydrolase-like_dom_sf"/>
</dbReference>
<evidence type="ECO:0000256" key="2">
    <source>
        <dbReference type="ARBA" id="ARBA00022801"/>
    </source>
</evidence>
<comment type="cofactor">
    <cofactor evidence="1">
        <name>Mg(2+)</name>
        <dbReference type="ChEBI" id="CHEBI:18420"/>
    </cofactor>
</comment>
<feature type="domain" description="Nudix hydrolase" evidence="3">
    <location>
        <begin position="40"/>
        <end position="169"/>
    </location>
</feature>
<dbReference type="InterPro" id="IPR020476">
    <property type="entry name" value="Nudix_hydrolase"/>
</dbReference>
<dbReference type="Pfam" id="PF00293">
    <property type="entry name" value="NUDIX"/>
    <property type="match status" value="1"/>
</dbReference>
<keyword evidence="2" id="KW-0378">Hydrolase</keyword>
<proteinExistence type="predicted"/>
<dbReference type="GO" id="GO:0019693">
    <property type="term" value="P:ribose phosphate metabolic process"/>
    <property type="evidence" value="ECO:0007669"/>
    <property type="project" value="TreeGrafter"/>
</dbReference>
<dbReference type="Gene3D" id="3.90.79.10">
    <property type="entry name" value="Nucleoside Triphosphate Pyrophosphohydrolase"/>
    <property type="match status" value="1"/>
</dbReference>
<organism evidence="4 5">
    <name type="scientific">Candidatus Magasanikbacteria bacterium CG11_big_fil_rev_8_21_14_0_20_43_7</name>
    <dbReference type="NCBI Taxonomy" id="1974654"/>
    <lineage>
        <taxon>Bacteria</taxon>
        <taxon>Candidatus Magasanikiibacteriota</taxon>
    </lineage>
</organism>
<dbReference type="Proteomes" id="UP000229782">
    <property type="component" value="Unassembled WGS sequence"/>
</dbReference>
<dbReference type="PRINTS" id="PR00502">
    <property type="entry name" value="NUDIXFAMILY"/>
</dbReference>
<dbReference type="SUPFAM" id="SSF55811">
    <property type="entry name" value="Nudix"/>
    <property type="match status" value="1"/>
</dbReference>
<reference evidence="4 5" key="1">
    <citation type="submission" date="2017-09" db="EMBL/GenBank/DDBJ databases">
        <title>Depth-based differentiation of microbial function through sediment-hosted aquifers and enrichment of novel symbionts in the deep terrestrial subsurface.</title>
        <authorList>
            <person name="Probst A.J."/>
            <person name="Ladd B."/>
            <person name="Jarett J.K."/>
            <person name="Geller-Mcgrath D.E."/>
            <person name="Sieber C.M."/>
            <person name="Emerson J.B."/>
            <person name="Anantharaman K."/>
            <person name="Thomas B.C."/>
            <person name="Malmstrom R."/>
            <person name="Stieglmeier M."/>
            <person name="Klingl A."/>
            <person name="Woyke T."/>
            <person name="Ryan C.M."/>
            <person name="Banfield J.F."/>
        </authorList>
    </citation>
    <scope>NUCLEOTIDE SEQUENCE [LARGE SCALE GENOMIC DNA]</scope>
    <source>
        <strain evidence="4">CG11_big_fil_rev_8_21_14_0_20_43_7</strain>
    </source>
</reference>
<gene>
    <name evidence="4" type="ORF">COV60_00415</name>
</gene>
<dbReference type="EMBL" id="PCWM01000009">
    <property type="protein sequence ID" value="PIR03425.1"/>
    <property type="molecule type" value="Genomic_DNA"/>
</dbReference>
<accession>A0A2H0N5N4</accession>
<dbReference type="PANTHER" id="PTHR11839">
    <property type="entry name" value="UDP/ADP-SUGAR PYROPHOSPHATASE"/>
    <property type="match status" value="1"/>
</dbReference>
<dbReference type="PANTHER" id="PTHR11839:SF18">
    <property type="entry name" value="NUDIX HYDROLASE DOMAIN-CONTAINING PROTEIN"/>
    <property type="match status" value="1"/>
</dbReference>
<evidence type="ECO:0000313" key="5">
    <source>
        <dbReference type="Proteomes" id="UP000229782"/>
    </source>
</evidence>
<dbReference type="GO" id="GO:0006753">
    <property type="term" value="P:nucleoside phosphate metabolic process"/>
    <property type="evidence" value="ECO:0007669"/>
    <property type="project" value="TreeGrafter"/>
</dbReference>
<name>A0A2H0N5N4_9BACT</name>
<comment type="caution">
    <text evidence="4">The sequence shown here is derived from an EMBL/GenBank/DDBJ whole genome shotgun (WGS) entry which is preliminary data.</text>
</comment>
<sequence length="184" mass="20941">MPKHLKKLSEEVVHENPWFSYKHDTYETPGGGVGNYYYSESRGMVKIIPFFPDGRLVLTLQHRYLQDKQSIEFPAGGIDEGETPAESASRELREETGCEAEELTKVATFEPSNGMDKNEAHVFIARIVDVPGEQTTEQTEDIEVLYRRPDELEDMIARGDIWDGPTIAAWMLARKKILSLVTHE</sequence>